<evidence type="ECO:0000313" key="8">
    <source>
        <dbReference type="Proteomes" id="UP001244341"/>
    </source>
</evidence>
<evidence type="ECO:0000313" key="7">
    <source>
        <dbReference type="EMBL" id="WIA14113.1"/>
    </source>
</evidence>
<keyword evidence="3 5" id="KW-0156">Chromatin regulator</keyword>
<comment type="similarity">
    <text evidence="5">Belongs to the histone deacetylase family. HD Type 1 subfamily.</text>
</comment>
<dbReference type="PANTHER" id="PTHR10625:SF39">
    <property type="entry name" value="HISTONE DEACETYLASE 9"/>
    <property type="match status" value="1"/>
</dbReference>
<accession>A0ABY8TY79</accession>
<comment type="catalytic activity">
    <reaction evidence="4 5">
        <text>N(6)-acetyl-L-lysyl-[histone] + H2O = L-lysyl-[histone] + acetate</text>
        <dbReference type="Rhea" id="RHEA:58196"/>
        <dbReference type="Rhea" id="RHEA-COMP:9845"/>
        <dbReference type="Rhea" id="RHEA-COMP:11338"/>
        <dbReference type="ChEBI" id="CHEBI:15377"/>
        <dbReference type="ChEBI" id="CHEBI:29969"/>
        <dbReference type="ChEBI" id="CHEBI:30089"/>
        <dbReference type="ChEBI" id="CHEBI:61930"/>
        <dbReference type="EC" id="3.5.1.98"/>
    </reaction>
</comment>
<keyword evidence="5" id="KW-0805">Transcription regulation</keyword>
<evidence type="ECO:0000259" key="6">
    <source>
        <dbReference type="Pfam" id="PF00850"/>
    </source>
</evidence>
<evidence type="ECO:0000256" key="4">
    <source>
        <dbReference type="ARBA" id="ARBA00048287"/>
    </source>
</evidence>
<dbReference type="InterPro" id="IPR037138">
    <property type="entry name" value="His_deacetylse_dom_sf"/>
</dbReference>
<dbReference type="Proteomes" id="UP001244341">
    <property type="component" value="Chromosome 5b"/>
</dbReference>
<dbReference type="InterPro" id="IPR000286">
    <property type="entry name" value="HDACs"/>
</dbReference>
<name>A0ABY8TY79_TETOB</name>
<dbReference type="SUPFAM" id="SSF52768">
    <property type="entry name" value="Arginase/deacetylase"/>
    <property type="match status" value="1"/>
</dbReference>
<proteinExistence type="inferred from homology"/>
<feature type="domain" description="Histone deacetylase" evidence="6">
    <location>
        <begin position="26"/>
        <end position="334"/>
    </location>
</feature>
<dbReference type="InterPro" id="IPR023696">
    <property type="entry name" value="Ureohydrolase_dom_sf"/>
</dbReference>
<dbReference type="PIRSF" id="PIRSF037913">
    <property type="entry name" value="His_deacetylse_1"/>
    <property type="match status" value="1"/>
</dbReference>
<dbReference type="PANTHER" id="PTHR10625">
    <property type="entry name" value="HISTONE DEACETYLASE HDAC1-RELATED"/>
    <property type="match status" value="1"/>
</dbReference>
<organism evidence="7 8">
    <name type="scientific">Tetradesmus obliquus</name>
    <name type="common">Green alga</name>
    <name type="synonym">Acutodesmus obliquus</name>
    <dbReference type="NCBI Taxonomy" id="3088"/>
    <lineage>
        <taxon>Eukaryota</taxon>
        <taxon>Viridiplantae</taxon>
        <taxon>Chlorophyta</taxon>
        <taxon>core chlorophytes</taxon>
        <taxon>Chlorophyceae</taxon>
        <taxon>CS clade</taxon>
        <taxon>Sphaeropleales</taxon>
        <taxon>Scenedesmaceae</taxon>
        <taxon>Tetradesmus</taxon>
    </lineage>
</organism>
<dbReference type="Pfam" id="PF00850">
    <property type="entry name" value="Hist_deacetyl"/>
    <property type="match status" value="1"/>
</dbReference>
<reference evidence="7 8" key="1">
    <citation type="submission" date="2023-05" db="EMBL/GenBank/DDBJ databases">
        <title>A 100% complete, gapless, phased diploid assembly of the Scenedesmus obliquus UTEX 3031 genome.</title>
        <authorList>
            <person name="Biondi T.C."/>
            <person name="Hanschen E.R."/>
            <person name="Kwon T."/>
            <person name="Eng W."/>
            <person name="Kruse C.P.S."/>
            <person name="Koehler S.I."/>
            <person name="Kunde Y."/>
            <person name="Gleasner C.D."/>
            <person name="You Mak K.T."/>
            <person name="Polle J."/>
            <person name="Hovde B.T."/>
            <person name="Starkenburg S.R."/>
        </authorList>
    </citation>
    <scope>NUCLEOTIDE SEQUENCE [LARGE SCALE GENOMIC DNA]</scope>
    <source>
        <strain evidence="7 8">DOE0152z</strain>
    </source>
</reference>
<gene>
    <name evidence="7" type="ORF">OEZ85_002657</name>
</gene>
<dbReference type="PRINTS" id="PR01270">
    <property type="entry name" value="HDASUPER"/>
</dbReference>
<evidence type="ECO:0000256" key="1">
    <source>
        <dbReference type="ARBA" id="ARBA00012111"/>
    </source>
</evidence>
<evidence type="ECO:0000256" key="5">
    <source>
        <dbReference type="PIRNR" id="PIRNR037913"/>
    </source>
</evidence>
<evidence type="ECO:0000256" key="2">
    <source>
        <dbReference type="ARBA" id="ARBA00022801"/>
    </source>
</evidence>
<dbReference type="Gene3D" id="3.40.800.20">
    <property type="entry name" value="Histone deacetylase domain"/>
    <property type="match status" value="1"/>
</dbReference>
<comment type="subcellular location">
    <subcellularLocation>
        <location evidence="5">Nucleus</location>
    </subcellularLocation>
</comment>
<evidence type="ECO:0000256" key="3">
    <source>
        <dbReference type="ARBA" id="ARBA00022853"/>
    </source>
</evidence>
<dbReference type="EMBL" id="CP126212">
    <property type="protein sequence ID" value="WIA14113.1"/>
    <property type="molecule type" value="Genomic_DNA"/>
</dbReference>
<keyword evidence="5" id="KW-0539">Nucleus</keyword>
<dbReference type="InterPro" id="IPR003084">
    <property type="entry name" value="HDAC_I/II"/>
</dbReference>
<keyword evidence="8" id="KW-1185">Reference proteome</keyword>
<dbReference type="EC" id="3.5.1.98" evidence="1 5"/>
<keyword evidence="2 5" id="KW-0378">Hydrolase</keyword>
<sequence length="457" mass="51079">MSASRKSKVAYFYDSEFSTFYFGQNHPMKPHRLTMTHQLVLGYDLQQHMDVFRAVKAQPMQLGQFHSADYIDLLSVVTPDNQAEHAAAMQRHNFNEDCPVFDGLFEYCRLYAGASIQGAVQLNHGLLYAGASIQGAVRLNHGLCDTAINWSGGLHHAKKGEASGFCYVNDLVLAILELLKYHARVLYLDIDIHHGDGVEEAFYLSDRVMTVSFHKYGDYFFPGTGDLKDIGEQRGRYYTLNVPLKDGTDDRTFHALFKPIMAKVMEAFQPGAVVMQCGADSLANDRLGCFNLSMRGHGEAVSFMKSFGVPMLVTGGGGYTKHNVARCWTYETALLVDQNVSEVLPETHYHEYFAPDYCLNVAAHRVGEDSNKKDHVEKMRIEVLENLRHLAHAPGVQFHEVAPDSMLPDYELPDVTGQAGEAGAAGAFMERIGKFAHEHGIIKPAEFYANDRDHWGD</sequence>
<dbReference type="PRINTS" id="PR01271">
    <property type="entry name" value="HISDACETLASE"/>
</dbReference>
<dbReference type="InterPro" id="IPR023801">
    <property type="entry name" value="His_deacetylse_dom"/>
</dbReference>
<keyword evidence="5" id="KW-0804">Transcription</keyword>
<protein>
    <recommendedName>
        <fullName evidence="1 5">Histone deacetylase</fullName>
        <ecNumber evidence="1 5">3.5.1.98</ecNumber>
    </recommendedName>
</protein>